<dbReference type="EMBL" id="BDQF01000015">
    <property type="protein sequence ID" value="GAW83228.1"/>
    <property type="molecule type" value="Genomic_DNA"/>
</dbReference>
<dbReference type="Pfam" id="PF09216">
    <property type="entry name" value="Pfg27"/>
    <property type="match status" value="1"/>
</dbReference>
<dbReference type="InterPro" id="IPR036469">
    <property type="entry name" value="Pfg27_sf"/>
</dbReference>
<accession>A0A1Y1JNX3</accession>
<dbReference type="OMA" id="FYCATER"/>
<comment type="caution">
    <text evidence="1">The sequence shown here is derived from an EMBL/GenBank/DDBJ whole genome shotgun (WGS) entry which is preliminary data.</text>
</comment>
<dbReference type="AlphaFoldDB" id="A0A1Y1JNX3"/>
<evidence type="ECO:0000313" key="2">
    <source>
        <dbReference type="Proteomes" id="UP000195521"/>
    </source>
</evidence>
<proteinExistence type="predicted"/>
<gene>
    <name evidence="1" type="ORF">PGO_140220</name>
</gene>
<sequence length="305" mass="35848">MNRNHPYRKYPGNAGDNQWIHNGYFFRRVKTPRQYSDEYDDEPRWNAGQFYHGYNAQRGRRGYNEDPYWNAQNSDNEHNFIPTGSQHFGYFGYNLRIVGITHEGKKGYNVRIVGSYPENDKLSKFVNSPFISKLINMCDVEFQATNDYMRYLSSLDRDKVMVIRAIGNFELILDLVNAYERKHGFTFYNGNTRKNIVLRISNRLAFYCATERLTEAYCNQVRENIAMERKSIQEICLKIDDEIRIGKRIRVVKGKDENRFFVELCGVAKKAILAEDQFSHAINRANEFLDDVMNSTIIVFPKTFP</sequence>
<dbReference type="GeneID" id="39749971"/>
<reference evidence="2" key="1">
    <citation type="submission" date="2017-04" db="EMBL/GenBank/DDBJ databases">
        <title>Plasmodium gonderi genome.</title>
        <authorList>
            <person name="Arisue N."/>
            <person name="Honma H."/>
            <person name="Kawai S."/>
            <person name="Tougan T."/>
            <person name="Tanabe K."/>
            <person name="Horii T."/>
        </authorList>
    </citation>
    <scope>NUCLEOTIDE SEQUENCE [LARGE SCALE GENOMIC DNA]</scope>
    <source>
        <strain evidence="2">ATCC 30045</strain>
    </source>
</reference>
<dbReference type="RefSeq" id="XP_028545817.1">
    <property type="nucleotide sequence ID" value="XM_028690016.1"/>
</dbReference>
<keyword evidence="2" id="KW-1185">Reference proteome</keyword>
<evidence type="ECO:0000313" key="1">
    <source>
        <dbReference type="EMBL" id="GAW83228.1"/>
    </source>
</evidence>
<protein>
    <submittedName>
        <fullName evidence="1">Uncharacterized protein</fullName>
    </submittedName>
</protein>
<dbReference type="SUPFAM" id="SSF89162">
    <property type="entry name" value="Gametocyte protein Pfg27"/>
    <property type="match status" value="1"/>
</dbReference>
<dbReference type="Proteomes" id="UP000195521">
    <property type="component" value="Unassembled WGS sequence"/>
</dbReference>
<dbReference type="Gene3D" id="1.10.3030.10">
    <property type="entry name" value="Gametocyte protein Pfg27"/>
    <property type="match status" value="1"/>
</dbReference>
<name>A0A1Y1JNX3_PLAGO</name>
<dbReference type="InterPro" id="IPR015299">
    <property type="entry name" value="Gamete_antigen_PLAspp"/>
</dbReference>
<organism evidence="1 2">
    <name type="scientific">Plasmodium gonderi</name>
    <dbReference type="NCBI Taxonomy" id="77519"/>
    <lineage>
        <taxon>Eukaryota</taxon>
        <taxon>Sar</taxon>
        <taxon>Alveolata</taxon>
        <taxon>Apicomplexa</taxon>
        <taxon>Aconoidasida</taxon>
        <taxon>Haemosporida</taxon>
        <taxon>Plasmodiidae</taxon>
        <taxon>Plasmodium</taxon>
        <taxon>Plasmodium (Plasmodium)</taxon>
    </lineage>
</organism>